<sequence>MVKRSMQWGIAAAAVSVALTGCAGGASGSTANADGVKIDYGVKDKELTIGVVSDLSGPFSAQGQSMVAGNQIYFNERNTGDKICGYTVKLDVQDHGYDVQKAQTAFNGMEPKVLAVTQLLGSPQIGALAPAMTNSETTTILSGWSSAGLASADQPNNAYYAVVGTTLPVAVIDGLSYLAQQGAIKDGNPIGHIHLTGDMGDNALKGSKAYAKKHNLKLTDIEVTGQEVDLTSQLAKLKRAGVKAVLVTAPPKTTGQLAAAMQAARMDLPILASAPAYSPTLVDASSPTKDFIERHLLATTPLVPFGDDTETSAKVAKEFDEGKKSGLIAGSAVANQEVNYGYAMSVVLGDALDAACKAGDLTRAGLHKALGTLDHVTTGVTVDLDYTDRSRTPSTKAYIVKPDGSAVGGGKLVTEVSSDEATTFQD</sequence>
<dbReference type="EMBL" id="BMQA01000087">
    <property type="protein sequence ID" value="GGJ65646.1"/>
    <property type="molecule type" value="Genomic_DNA"/>
</dbReference>
<comment type="caution">
    <text evidence="4">The sequence shown here is derived from an EMBL/GenBank/DDBJ whole genome shotgun (WGS) entry which is preliminary data.</text>
</comment>
<reference evidence="4" key="1">
    <citation type="journal article" date="2014" name="Int. J. Syst. Evol. Microbiol.">
        <title>Complete genome sequence of Corynebacterium casei LMG S-19264T (=DSM 44701T), isolated from a smear-ripened cheese.</title>
        <authorList>
            <consortium name="US DOE Joint Genome Institute (JGI-PGF)"/>
            <person name="Walter F."/>
            <person name="Albersmeier A."/>
            <person name="Kalinowski J."/>
            <person name="Ruckert C."/>
        </authorList>
    </citation>
    <scope>NUCLEOTIDE SEQUENCE</scope>
    <source>
        <strain evidence="4">JCM 3086</strain>
    </source>
</reference>
<dbReference type="PANTHER" id="PTHR47235">
    <property type="entry name" value="BLR6548 PROTEIN"/>
    <property type="match status" value="1"/>
</dbReference>
<evidence type="ECO:0000313" key="5">
    <source>
        <dbReference type="Proteomes" id="UP000657574"/>
    </source>
</evidence>
<evidence type="ECO:0000256" key="2">
    <source>
        <dbReference type="ARBA" id="ARBA00022729"/>
    </source>
</evidence>
<evidence type="ECO:0000259" key="3">
    <source>
        <dbReference type="Pfam" id="PF13458"/>
    </source>
</evidence>
<keyword evidence="2" id="KW-0732">Signal</keyword>
<protein>
    <submittedName>
        <fullName evidence="4">Branched-chain amino acid ABC transporter substrate-binding protein</fullName>
    </submittedName>
</protein>
<name>A0A917P7N5_9ACTN</name>
<accession>A0A917P7N5</accession>
<evidence type="ECO:0000256" key="1">
    <source>
        <dbReference type="ARBA" id="ARBA00010062"/>
    </source>
</evidence>
<keyword evidence="5" id="KW-1185">Reference proteome</keyword>
<comment type="similarity">
    <text evidence="1">Belongs to the leucine-binding protein family.</text>
</comment>
<dbReference type="InterPro" id="IPR028082">
    <property type="entry name" value="Peripla_BP_I"/>
</dbReference>
<dbReference type="RefSeq" id="WP_189317116.1">
    <property type="nucleotide sequence ID" value="NZ_BMQA01000087.1"/>
</dbReference>
<reference evidence="4" key="2">
    <citation type="submission" date="2020-09" db="EMBL/GenBank/DDBJ databases">
        <authorList>
            <person name="Sun Q."/>
            <person name="Ohkuma M."/>
        </authorList>
    </citation>
    <scope>NUCLEOTIDE SEQUENCE</scope>
    <source>
        <strain evidence="4">JCM 3086</strain>
    </source>
</reference>
<dbReference type="Pfam" id="PF13458">
    <property type="entry name" value="Peripla_BP_6"/>
    <property type="match status" value="1"/>
</dbReference>
<dbReference type="InterPro" id="IPR028081">
    <property type="entry name" value="Leu-bd"/>
</dbReference>
<dbReference type="AlphaFoldDB" id="A0A917P7N5"/>
<proteinExistence type="inferred from homology"/>
<dbReference type="Proteomes" id="UP000657574">
    <property type="component" value="Unassembled WGS sequence"/>
</dbReference>
<evidence type="ECO:0000313" key="4">
    <source>
        <dbReference type="EMBL" id="GGJ65646.1"/>
    </source>
</evidence>
<organism evidence="4 5">
    <name type="scientific">Streptomyces brasiliensis</name>
    <dbReference type="NCBI Taxonomy" id="1954"/>
    <lineage>
        <taxon>Bacteria</taxon>
        <taxon>Bacillati</taxon>
        <taxon>Actinomycetota</taxon>
        <taxon>Actinomycetes</taxon>
        <taxon>Kitasatosporales</taxon>
        <taxon>Streptomycetaceae</taxon>
        <taxon>Streptomyces</taxon>
    </lineage>
</organism>
<feature type="domain" description="Leucine-binding protein" evidence="3">
    <location>
        <begin position="47"/>
        <end position="403"/>
    </location>
</feature>
<dbReference type="SUPFAM" id="SSF53822">
    <property type="entry name" value="Periplasmic binding protein-like I"/>
    <property type="match status" value="1"/>
</dbReference>
<dbReference type="Gene3D" id="3.40.50.2300">
    <property type="match status" value="2"/>
</dbReference>
<gene>
    <name evidence="4" type="ORF">GCM10010121_090360</name>
</gene>
<dbReference type="PANTHER" id="PTHR47235:SF1">
    <property type="entry name" value="BLR6548 PROTEIN"/>
    <property type="match status" value="1"/>
</dbReference>
<dbReference type="PROSITE" id="PS51257">
    <property type="entry name" value="PROKAR_LIPOPROTEIN"/>
    <property type="match status" value="1"/>
</dbReference>